<feature type="transmembrane region" description="Helical" evidence="7">
    <location>
        <begin position="242"/>
        <end position="265"/>
    </location>
</feature>
<keyword evidence="2 7" id="KW-0813">Transport</keyword>
<dbReference type="AlphaFoldDB" id="A0A7W7SX19"/>
<keyword evidence="5 7" id="KW-1133">Transmembrane helix</keyword>
<dbReference type="Proteomes" id="UP000578819">
    <property type="component" value="Unassembled WGS sequence"/>
</dbReference>
<feature type="transmembrane region" description="Helical" evidence="7">
    <location>
        <begin position="120"/>
        <end position="142"/>
    </location>
</feature>
<evidence type="ECO:0000256" key="1">
    <source>
        <dbReference type="ARBA" id="ARBA00004651"/>
    </source>
</evidence>
<evidence type="ECO:0000313" key="10">
    <source>
        <dbReference type="EMBL" id="MBB4962514.1"/>
    </source>
</evidence>
<comment type="subcellular location">
    <subcellularLocation>
        <location evidence="1 7">Cell membrane</location>
        <topology evidence="1 7">Multi-pass membrane protein</topology>
    </subcellularLocation>
</comment>
<gene>
    <name evidence="10" type="ORF">FHR38_006247</name>
</gene>
<feature type="transmembrane region" description="Helical" evidence="7">
    <location>
        <begin position="196"/>
        <end position="222"/>
    </location>
</feature>
<keyword evidence="3" id="KW-1003">Cell membrane</keyword>
<keyword evidence="4 7" id="KW-0812">Transmembrane</keyword>
<dbReference type="InterPro" id="IPR000515">
    <property type="entry name" value="MetI-like"/>
</dbReference>
<keyword evidence="6 7" id="KW-0472">Membrane</keyword>
<reference evidence="10 11" key="1">
    <citation type="submission" date="2020-08" db="EMBL/GenBank/DDBJ databases">
        <title>Sequencing the genomes of 1000 actinobacteria strains.</title>
        <authorList>
            <person name="Klenk H.-P."/>
        </authorList>
    </citation>
    <scope>NUCLEOTIDE SEQUENCE [LARGE SCALE GENOMIC DNA]</scope>
    <source>
        <strain evidence="10 11">DSM 45886</strain>
    </source>
</reference>
<dbReference type="GO" id="GO:0005886">
    <property type="term" value="C:plasma membrane"/>
    <property type="evidence" value="ECO:0007669"/>
    <property type="project" value="UniProtKB-SubCell"/>
</dbReference>
<dbReference type="GO" id="GO:0055085">
    <property type="term" value="P:transmembrane transport"/>
    <property type="evidence" value="ECO:0007669"/>
    <property type="project" value="InterPro"/>
</dbReference>
<evidence type="ECO:0000256" key="6">
    <source>
        <dbReference type="ARBA" id="ARBA00023136"/>
    </source>
</evidence>
<dbReference type="SUPFAM" id="SSF161098">
    <property type="entry name" value="MetI-like"/>
    <property type="match status" value="1"/>
</dbReference>
<name>A0A7W7SX19_9ACTN</name>
<dbReference type="Gene3D" id="1.10.3720.10">
    <property type="entry name" value="MetI-like"/>
    <property type="match status" value="1"/>
</dbReference>
<evidence type="ECO:0000256" key="2">
    <source>
        <dbReference type="ARBA" id="ARBA00022448"/>
    </source>
</evidence>
<feature type="transmembrane region" description="Helical" evidence="7">
    <location>
        <begin position="89"/>
        <end position="108"/>
    </location>
</feature>
<accession>A0A7W7SX19</accession>
<evidence type="ECO:0000256" key="3">
    <source>
        <dbReference type="ARBA" id="ARBA00022475"/>
    </source>
</evidence>
<dbReference type="Pfam" id="PF00528">
    <property type="entry name" value="BPD_transp_1"/>
    <property type="match status" value="1"/>
</dbReference>
<proteinExistence type="inferred from homology"/>
<feature type="domain" description="ABC transmembrane type-1" evidence="9">
    <location>
        <begin position="82"/>
        <end position="262"/>
    </location>
</feature>
<comment type="similarity">
    <text evidence="7">Belongs to the binding-protein-dependent transport system permease family.</text>
</comment>
<evidence type="ECO:0000256" key="7">
    <source>
        <dbReference type="RuleBase" id="RU363032"/>
    </source>
</evidence>
<protein>
    <submittedName>
        <fullName evidence="10">NitT/TauT family transport system permease protein</fullName>
    </submittedName>
</protein>
<evidence type="ECO:0000256" key="8">
    <source>
        <dbReference type="SAM" id="MobiDB-lite"/>
    </source>
</evidence>
<dbReference type="PROSITE" id="PS50928">
    <property type="entry name" value="ABC_TM1"/>
    <property type="match status" value="1"/>
</dbReference>
<organism evidence="10 11">
    <name type="scientific">Micromonospora polyrhachis</name>
    <dbReference type="NCBI Taxonomy" id="1282883"/>
    <lineage>
        <taxon>Bacteria</taxon>
        <taxon>Bacillati</taxon>
        <taxon>Actinomycetota</taxon>
        <taxon>Actinomycetes</taxon>
        <taxon>Micromonosporales</taxon>
        <taxon>Micromonosporaceae</taxon>
        <taxon>Micromonospora</taxon>
    </lineage>
</organism>
<evidence type="ECO:0000259" key="9">
    <source>
        <dbReference type="PROSITE" id="PS50928"/>
    </source>
</evidence>
<evidence type="ECO:0000256" key="5">
    <source>
        <dbReference type="ARBA" id="ARBA00022989"/>
    </source>
</evidence>
<evidence type="ECO:0000256" key="4">
    <source>
        <dbReference type="ARBA" id="ARBA00022692"/>
    </source>
</evidence>
<dbReference type="EMBL" id="JACHJW010000001">
    <property type="protein sequence ID" value="MBB4962514.1"/>
    <property type="molecule type" value="Genomic_DNA"/>
</dbReference>
<comment type="caution">
    <text evidence="10">The sequence shown here is derived from an EMBL/GenBank/DDBJ whole genome shotgun (WGS) entry which is preliminary data.</text>
</comment>
<sequence length="276" mass="29916">MTVTAPAPTPTPKPAASTRRHRARRPEGGWSQQLLPVLGVVVTIGLWWALTVIFKIESFILPSPLLVAEAMVDQADYLWDNTLVTLWETVQGFLLAIVVGVPLALIVTSSRVLERTVYPLLLMLNAVPKVAVAPLLVVWMGFGQFPKVFLVFLVCFFPIVISTAAGLSATPPDLVELARSMKANWWQMFRMIRMPAAIPQLFVGLKLAITLAVIGAVIAEFVGATEGLGYAIVASGASADTALAFAAMILLGVMSVVLFYLLAAIERFCVPWAERK</sequence>
<feature type="transmembrane region" description="Helical" evidence="7">
    <location>
        <begin position="34"/>
        <end position="56"/>
    </location>
</feature>
<feature type="transmembrane region" description="Helical" evidence="7">
    <location>
        <begin position="148"/>
        <end position="175"/>
    </location>
</feature>
<keyword evidence="11" id="KW-1185">Reference proteome</keyword>
<evidence type="ECO:0000313" key="11">
    <source>
        <dbReference type="Proteomes" id="UP000578819"/>
    </source>
</evidence>
<dbReference type="PANTHER" id="PTHR30151">
    <property type="entry name" value="ALKANE SULFONATE ABC TRANSPORTER-RELATED, MEMBRANE SUBUNIT"/>
    <property type="match status" value="1"/>
</dbReference>
<feature type="region of interest" description="Disordered" evidence="8">
    <location>
        <begin position="1"/>
        <end position="26"/>
    </location>
</feature>
<dbReference type="InterPro" id="IPR035906">
    <property type="entry name" value="MetI-like_sf"/>
</dbReference>
<dbReference type="RefSeq" id="WP_184538773.1">
    <property type="nucleotide sequence ID" value="NZ_JACHJW010000001.1"/>
</dbReference>
<dbReference type="PANTHER" id="PTHR30151:SF0">
    <property type="entry name" value="ABC TRANSPORTER PERMEASE PROTEIN MJ0413-RELATED"/>
    <property type="match status" value="1"/>
</dbReference>
<dbReference type="CDD" id="cd06261">
    <property type="entry name" value="TM_PBP2"/>
    <property type="match status" value="1"/>
</dbReference>